<dbReference type="InterPro" id="IPR000836">
    <property type="entry name" value="PRTase_dom"/>
</dbReference>
<feature type="domain" description="Phosphoribosyltransferase" evidence="2">
    <location>
        <begin position="166"/>
        <end position="212"/>
    </location>
</feature>
<dbReference type="GO" id="GO:0016757">
    <property type="term" value="F:glycosyltransferase activity"/>
    <property type="evidence" value="ECO:0007669"/>
    <property type="project" value="UniProtKB-KW"/>
</dbReference>
<keyword evidence="4" id="KW-1185">Reference proteome</keyword>
<keyword evidence="3" id="KW-0808">Transferase</keyword>
<gene>
    <name evidence="3" type="ORF">N8K70_05930</name>
</gene>
<name>A0AA97I7F6_9MICO</name>
<dbReference type="InterPro" id="IPR051910">
    <property type="entry name" value="ComF/GntX_DNA_util-trans"/>
</dbReference>
<sequence>MSLAADLRTALSEASGLLLPVSCAGCGDAGVALCDGCRAAIAPAVRVRCIGEDLDVVAGLVFAGEAAAVLRTFKEGGRTALARAFAPAMRAALVACARRAGTLVDAVPVPASAASSRRRGYRPVELLMHHGGVAPSRELRWARRAADQRALGREQRDANMTGSLCARRRLDGRDVIVVDDVVTTGATLREARRALSEAGAHVVGAVALAATPRVLPPRTRHGESPGNTS</sequence>
<dbReference type="AlphaFoldDB" id="A0AA97I7F6"/>
<comment type="similarity">
    <text evidence="1">Belongs to the ComF/GntX family.</text>
</comment>
<evidence type="ECO:0000259" key="2">
    <source>
        <dbReference type="Pfam" id="PF00156"/>
    </source>
</evidence>
<dbReference type="Gene3D" id="3.40.50.2020">
    <property type="match status" value="1"/>
</dbReference>
<dbReference type="CDD" id="cd06223">
    <property type="entry name" value="PRTases_typeI"/>
    <property type="match status" value="1"/>
</dbReference>
<protein>
    <submittedName>
        <fullName evidence="3">Phosphoribosyltransferase family protein</fullName>
    </submittedName>
</protein>
<dbReference type="PANTHER" id="PTHR47505">
    <property type="entry name" value="DNA UTILIZATION PROTEIN YHGH"/>
    <property type="match status" value="1"/>
</dbReference>
<evidence type="ECO:0000313" key="3">
    <source>
        <dbReference type="EMBL" id="WOF24207.1"/>
    </source>
</evidence>
<organism evidence="3 4">
    <name type="scientific">Microbacterium betulae</name>
    <dbReference type="NCBI Taxonomy" id="2981139"/>
    <lineage>
        <taxon>Bacteria</taxon>
        <taxon>Bacillati</taxon>
        <taxon>Actinomycetota</taxon>
        <taxon>Actinomycetes</taxon>
        <taxon>Micrococcales</taxon>
        <taxon>Microbacteriaceae</taxon>
        <taxon>Microbacterium</taxon>
    </lineage>
</organism>
<dbReference type="Proteomes" id="UP001305498">
    <property type="component" value="Chromosome"/>
</dbReference>
<dbReference type="InterPro" id="IPR029057">
    <property type="entry name" value="PRTase-like"/>
</dbReference>
<dbReference type="Pfam" id="PF00156">
    <property type="entry name" value="Pribosyltran"/>
    <property type="match status" value="1"/>
</dbReference>
<evidence type="ECO:0000313" key="4">
    <source>
        <dbReference type="Proteomes" id="UP001305498"/>
    </source>
</evidence>
<proteinExistence type="inferred from homology"/>
<accession>A0AA97I7F6</accession>
<dbReference type="RefSeq" id="WP_317140679.1">
    <property type="nucleotide sequence ID" value="NZ_CP118157.1"/>
</dbReference>
<dbReference type="EMBL" id="CP118157">
    <property type="protein sequence ID" value="WOF24207.1"/>
    <property type="molecule type" value="Genomic_DNA"/>
</dbReference>
<keyword evidence="3" id="KW-0328">Glycosyltransferase</keyword>
<evidence type="ECO:0000256" key="1">
    <source>
        <dbReference type="ARBA" id="ARBA00008007"/>
    </source>
</evidence>
<dbReference type="PANTHER" id="PTHR47505:SF1">
    <property type="entry name" value="DNA UTILIZATION PROTEIN YHGH"/>
    <property type="match status" value="1"/>
</dbReference>
<reference evidence="3 4" key="1">
    <citation type="submission" date="2023-02" db="EMBL/GenBank/DDBJ databases">
        <title>Microbacterium betulae sp. nov., isolated from birch wood.</title>
        <authorList>
            <person name="Pasciak M."/>
            <person name="Pawlik K.J."/>
            <person name="Martynowski D."/>
            <person name="Laczmanski L."/>
            <person name="Ciekot J."/>
            <person name="Szponar B."/>
            <person name="Wojcik-Fatla A."/>
            <person name="Mackiewicz B."/>
            <person name="Farian E."/>
            <person name="Cholewa G."/>
            <person name="Cholewa A."/>
            <person name="Dutkiewicz J."/>
        </authorList>
    </citation>
    <scope>NUCLEOTIDE SEQUENCE [LARGE SCALE GENOMIC DNA]</scope>
    <source>
        <strain evidence="3 4">AB</strain>
    </source>
</reference>
<dbReference type="KEGG" id="mbet:N8K70_05930"/>
<dbReference type="SUPFAM" id="SSF53271">
    <property type="entry name" value="PRTase-like"/>
    <property type="match status" value="1"/>
</dbReference>